<evidence type="ECO:0000256" key="1">
    <source>
        <dbReference type="ARBA" id="ARBA00001913"/>
    </source>
</evidence>
<keyword evidence="5 8" id="KW-0378">Hydrolase</keyword>
<evidence type="ECO:0000256" key="2">
    <source>
        <dbReference type="ARBA" id="ARBA00008779"/>
    </source>
</evidence>
<evidence type="ECO:0000259" key="7">
    <source>
        <dbReference type="Pfam" id="PF00884"/>
    </source>
</evidence>
<gene>
    <name evidence="8" type="ORF">Pan241w_39140</name>
</gene>
<keyword evidence="4" id="KW-0732">Signal</keyword>
<dbReference type="AlphaFoldDB" id="A0A517RIX4"/>
<proteinExistence type="inferred from homology"/>
<dbReference type="GO" id="GO:0004423">
    <property type="term" value="F:iduronate-2-sulfatase activity"/>
    <property type="evidence" value="ECO:0007669"/>
    <property type="project" value="InterPro"/>
</dbReference>
<keyword evidence="3" id="KW-0479">Metal-binding</keyword>
<reference evidence="8 9" key="1">
    <citation type="submission" date="2019-02" db="EMBL/GenBank/DDBJ databases">
        <title>Deep-cultivation of Planctomycetes and their phenomic and genomic characterization uncovers novel biology.</title>
        <authorList>
            <person name="Wiegand S."/>
            <person name="Jogler M."/>
            <person name="Boedeker C."/>
            <person name="Pinto D."/>
            <person name="Vollmers J."/>
            <person name="Rivas-Marin E."/>
            <person name="Kohn T."/>
            <person name="Peeters S.H."/>
            <person name="Heuer A."/>
            <person name="Rast P."/>
            <person name="Oberbeckmann S."/>
            <person name="Bunk B."/>
            <person name="Jeske O."/>
            <person name="Meyerdierks A."/>
            <person name="Storesund J.E."/>
            <person name="Kallscheuer N."/>
            <person name="Luecker S."/>
            <person name="Lage O.M."/>
            <person name="Pohl T."/>
            <person name="Merkel B.J."/>
            <person name="Hornburger P."/>
            <person name="Mueller R.-W."/>
            <person name="Bruemmer F."/>
            <person name="Labrenz M."/>
            <person name="Spormann A.M."/>
            <person name="Op den Camp H."/>
            <person name="Overmann J."/>
            <person name="Amann R."/>
            <person name="Jetten M.S.M."/>
            <person name="Mascher T."/>
            <person name="Medema M.H."/>
            <person name="Devos D.P."/>
            <person name="Kaster A.-K."/>
            <person name="Ovreas L."/>
            <person name="Rohde M."/>
            <person name="Galperin M.Y."/>
            <person name="Jogler C."/>
        </authorList>
    </citation>
    <scope>NUCLEOTIDE SEQUENCE [LARGE SCALE GENOMIC DNA]</scope>
    <source>
        <strain evidence="8 9">Pan241w</strain>
    </source>
</reference>
<evidence type="ECO:0000256" key="6">
    <source>
        <dbReference type="ARBA" id="ARBA00022837"/>
    </source>
</evidence>
<sequence length="497" mass="55838">MNASRFLSFRILVLSFIFLLCWLPVPAATAQQKQRPNVLFIAIDDLRTELGCYGVSYVQSPSLDRLASQGVLFTNHFVQVPTCGASRYALLTGRSPNHSGVTRSNQAFYRGKSALSAKQTAGAQTLPELFRRSGYHTTCIGKISHTADGRVFEYNGKGDGRDELPHAWDELATPFGSWKRGWGIFFAYANGRSREDGSGIRDLMEFTVEQDEDLPDGLLAQQAIQKLGKFKQQKQPFFMGLGFSKPHLPFVAPKQDWEAMSRVTIPPPPHPEKINSPYWHKSGEFYSYNMQFEKTRPLDQAAQIKTRRAYLACVRYVDRQVGKVLTALDELGLSENTIVVVWGDHGWFLGDTALWAKHAPFERALKSTLIIRAPGVSQTGLKSTALVETVDLYPTLVDLCQPKFQRTEHTLDGISLKPILDGSKTDVREAALSYWNKAISVRTKTHRLIATTGKKQPVNLELYDISETPDPVENLADKQTEKVQELLEYLPTRKKVD</sequence>
<dbReference type="SUPFAM" id="SSF53649">
    <property type="entry name" value="Alkaline phosphatase-like"/>
    <property type="match status" value="1"/>
</dbReference>
<dbReference type="PANTHER" id="PTHR45953">
    <property type="entry name" value="IDURONATE 2-SULFATASE"/>
    <property type="match status" value="1"/>
</dbReference>
<dbReference type="Pfam" id="PF00884">
    <property type="entry name" value="Sulfatase"/>
    <property type="match status" value="1"/>
</dbReference>
<dbReference type="CDD" id="cd16030">
    <property type="entry name" value="iduronate-2-sulfatase"/>
    <property type="match status" value="1"/>
</dbReference>
<dbReference type="GO" id="GO:0004065">
    <property type="term" value="F:arylsulfatase activity"/>
    <property type="evidence" value="ECO:0007669"/>
    <property type="project" value="UniProtKB-EC"/>
</dbReference>
<dbReference type="InterPro" id="IPR017850">
    <property type="entry name" value="Alkaline_phosphatase_core_sf"/>
</dbReference>
<dbReference type="PANTHER" id="PTHR45953:SF1">
    <property type="entry name" value="IDURONATE 2-SULFATASE"/>
    <property type="match status" value="1"/>
</dbReference>
<accession>A0A517RIX4</accession>
<evidence type="ECO:0000256" key="5">
    <source>
        <dbReference type="ARBA" id="ARBA00022801"/>
    </source>
</evidence>
<dbReference type="InterPro" id="IPR000917">
    <property type="entry name" value="Sulfatase_N"/>
</dbReference>
<organism evidence="8 9">
    <name type="scientific">Gimesia alba</name>
    <dbReference type="NCBI Taxonomy" id="2527973"/>
    <lineage>
        <taxon>Bacteria</taxon>
        <taxon>Pseudomonadati</taxon>
        <taxon>Planctomycetota</taxon>
        <taxon>Planctomycetia</taxon>
        <taxon>Planctomycetales</taxon>
        <taxon>Planctomycetaceae</taxon>
        <taxon>Gimesia</taxon>
    </lineage>
</organism>
<comment type="cofactor">
    <cofactor evidence="1">
        <name>Ca(2+)</name>
        <dbReference type="ChEBI" id="CHEBI:29108"/>
    </cofactor>
</comment>
<dbReference type="GO" id="GO:0046872">
    <property type="term" value="F:metal ion binding"/>
    <property type="evidence" value="ECO:0007669"/>
    <property type="project" value="UniProtKB-KW"/>
</dbReference>
<evidence type="ECO:0000256" key="3">
    <source>
        <dbReference type="ARBA" id="ARBA00022723"/>
    </source>
</evidence>
<keyword evidence="6" id="KW-0106">Calcium</keyword>
<dbReference type="EMBL" id="CP036269">
    <property type="protein sequence ID" value="QDT43810.1"/>
    <property type="molecule type" value="Genomic_DNA"/>
</dbReference>
<evidence type="ECO:0000313" key="9">
    <source>
        <dbReference type="Proteomes" id="UP000317171"/>
    </source>
</evidence>
<dbReference type="InterPro" id="IPR035874">
    <property type="entry name" value="IDS"/>
</dbReference>
<feature type="domain" description="Sulfatase N-terminal" evidence="7">
    <location>
        <begin position="36"/>
        <end position="399"/>
    </location>
</feature>
<dbReference type="KEGG" id="gaz:Pan241w_39140"/>
<keyword evidence="9" id="KW-1185">Reference proteome</keyword>
<dbReference type="Proteomes" id="UP000317171">
    <property type="component" value="Chromosome"/>
</dbReference>
<dbReference type="GO" id="GO:0005737">
    <property type="term" value="C:cytoplasm"/>
    <property type="evidence" value="ECO:0007669"/>
    <property type="project" value="TreeGrafter"/>
</dbReference>
<evidence type="ECO:0000256" key="4">
    <source>
        <dbReference type="ARBA" id="ARBA00022729"/>
    </source>
</evidence>
<comment type="similarity">
    <text evidence="2">Belongs to the sulfatase family.</text>
</comment>
<protein>
    <submittedName>
        <fullName evidence="8">Arylsulfatase</fullName>
        <ecNumber evidence="8">3.1.6.1</ecNumber>
    </submittedName>
</protein>
<evidence type="ECO:0000313" key="8">
    <source>
        <dbReference type="EMBL" id="QDT43810.1"/>
    </source>
</evidence>
<name>A0A517RIX4_9PLAN</name>
<dbReference type="Gene3D" id="3.40.720.10">
    <property type="entry name" value="Alkaline Phosphatase, subunit A"/>
    <property type="match status" value="1"/>
</dbReference>
<dbReference type="EC" id="3.1.6.1" evidence="8"/>